<dbReference type="NCBIfam" id="TIGR03604">
    <property type="entry name" value="TOMM_cyclo_SagD"/>
    <property type="match status" value="1"/>
</dbReference>
<dbReference type="Gene3D" id="3.30.160.660">
    <property type="match status" value="1"/>
</dbReference>
<dbReference type="PROSITE" id="PS51664">
    <property type="entry name" value="YCAO"/>
    <property type="match status" value="1"/>
</dbReference>
<dbReference type="SUPFAM" id="SSF69572">
    <property type="entry name" value="Activating enzymes of the ubiquitin-like proteins"/>
    <property type="match status" value="1"/>
</dbReference>
<name>A0ABP4VYR5_9ACTN</name>
<feature type="domain" description="YcaO" evidence="1">
    <location>
        <begin position="385"/>
        <end position="752"/>
    </location>
</feature>
<dbReference type="Proteomes" id="UP001500655">
    <property type="component" value="Unassembled WGS sequence"/>
</dbReference>
<dbReference type="Gene3D" id="3.30.40.250">
    <property type="match status" value="1"/>
</dbReference>
<comment type="caution">
    <text evidence="2">The sequence shown here is derived from an EMBL/GenBank/DDBJ whole genome shotgun (WGS) entry which is preliminary data.</text>
</comment>
<evidence type="ECO:0000313" key="2">
    <source>
        <dbReference type="EMBL" id="GAA1739597.1"/>
    </source>
</evidence>
<organism evidence="2 3">
    <name type="scientific">Luedemannella helvata</name>
    <dbReference type="NCBI Taxonomy" id="349315"/>
    <lineage>
        <taxon>Bacteria</taxon>
        <taxon>Bacillati</taxon>
        <taxon>Actinomycetota</taxon>
        <taxon>Actinomycetes</taxon>
        <taxon>Micromonosporales</taxon>
        <taxon>Micromonosporaceae</taxon>
        <taxon>Luedemannella</taxon>
    </lineage>
</organism>
<accession>A0ABP4VYR5</accession>
<reference evidence="3" key="1">
    <citation type="journal article" date="2019" name="Int. J. Syst. Evol. Microbiol.">
        <title>The Global Catalogue of Microorganisms (GCM) 10K type strain sequencing project: providing services to taxonomists for standard genome sequencing and annotation.</title>
        <authorList>
            <consortium name="The Broad Institute Genomics Platform"/>
            <consortium name="The Broad Institute Genome Sequencing Center for Infectious Disease"/>
            <person name="Wu L."/>
            <person name="Ma J."/>
        </authorList>
    </citation>
    <scope>NUCLEOTIDE SEQUENCE [LARGE SCALE GENOMIC DNA]</scope>
    <source>
        <strain evidence="3">JCM 13249</strain>
    </source>
</reference>
<dbReference type="Gene3D" id="3.90.930.60">
    <property type="match status" value="1"/>
</dbReference>
<gene>
    <name evidence="2" type="ORF">GCM10009681_08060</name>
</gene>
<proteinExistence type="predicted"/>
<dbReference type="InterPro" id="IPR022291">
    <property type="entry name" value="Bacteriocin_synth_cyclodeHase"/>
</dbReference>
<dbReference type="Pfam" id="PF02624">
    <property type="entry name" value="YcaO"/>
    <property type="match status" value="1"/>
</dbReference>
<dbReference type="RefSeq" id="WP_344076931.1">
    <property type="nucleotide sequence ID" value="NZ_BAAALS010000003.1"/>
</dbReference>
<dbReference type="Gene3D" id="3.40.50.720">
    <property type="entry name" value="NAD(P)-binding Rossmann-like Domain"/>
    <property type="match status" value="1"/>
</dbReference>
<dbReference type="NCBIfam" id="TIGR00702">
    <property type="entry name" value="YcaO-type kinase domain"/>
    <property type="match status" value="1"/>
</dbReference>
<dbReference type="InterPro" id="IPR003776">
    <property type="entry name" value="YcaO-like_dom"/>
</dbReference>
<dbReference type="Gene3D" id="3.30.1330.230">
    <property type="match status" value="1"/>
</dbReference>
<dbReference type="PANTHER" id="PTHR37809">
    <property type="entry name" value="RIBOSOMAL PROTEIN S12 METHYLTHIOTRANSFERASE ACCESSORY FACTOR YCAO"/>
    <property type="match status" value="1"/>
</dbReference>
<dbReference type="EMBL" id="BAAALS010000003">
    <property type="protein sequence ID" value="GAA1739597.1"/>
    <property type="molecule type" value="Genomic_DNA"/>
</dbReference>
<keyword evidence="3" id="KW-1185">Reference proteome</keyword>
<sequence>MTADTSARIGFRRHLRAITVPEEGVVYLVSARGTVALSGDRAVSVAPLLDGTLTMAEIRQRTAGRLAPGELAGTLATLAQADLISLRRPGPEADTAAGAYWDLIGADADAATDRLAAATVRVLSLGATGVAEARSALRACGLAAQDGPDLGQGLTMVLCDDYLDPRLERINAAMLAAGRAWLPAKPTGVDVWVGPVFRGGEGPCWCCLATRLRARRTGETLARGCGATVTAPETSLPTTRVIGLQLAVLEAVKWLSGATGTAGSSTLRTFDTLTWQSGQHQVDRRPQCPACGDAGLMTAQVAAPVRLAGRPKASVAGNGHRARSPEQVWEAYQHLADPITGITDPIRRDPRCPDFLHSCLSGANRAVVGRGLAAARAGLRQQSGGKGSTEIEARVGALCEAVERWSGSRFGDEPVIRASLRELGDRAVHPDACQLFDPRQFRDRDRWNAANGAFQHVPEPFDETEAIDWTPVWSLTRQCSRLMPTDLLYFTPDSHPALRATSNGNAAGASREDAIMQGLLELVERDAVALWWYNRTRQPAVDLASFADPWIDALPARYAEVHRELWLLDLTADLGVPVMAAISRRTDKPAEDLMLGFGAHPDPTVAARRALTELGQLLPAVVRVDGAGNGYGAQDPHIMRWWRSATVANQPYLRPGAMASRRRADYRYDDCPDLREDVERLVARAAAEDLEVFVLDQTRPDVGLPVVKVIVPGLRHFWARFAPGRLFDVPVRAGRLAAPTSYPDLNPIPLFL</sequence>
<protein>
    <submittedName>
        <fullName evidence="2">TOMM leader peptide-binding protein</fullName>
    </submittedName>
</protein>
<dbReference type="InterPro" id="IPR035985">
    <property type="entry name" value="Ubiquitin-activating_enz"/>
</dbReference>
<dbReference type="InterPro" id="IPR027624">
    <property type="entry name" value="TOMM_cyclo_SagD"/>
</dbReference>
<evidence type="ECO:0000259" key="1">
    <source>
        <dbReference type="PROSITE" id="PS51664"/>
    </source>
</evidence>
<dbReference type="PANTHER" id="PTHR37809:SF1">
    <property type="entry name" value="RIBOSOMAL PROTEIN S12 METHYLTHIOTRANSFERASE ACCESSORY FACTOR YCAO"/>
    <property type="match status" value="1"/>
</dbReference>
<dbReference type="NCBIfam" id="TIGR03882">
    <property type="entry name" value="cyclo_dehyd_2"/>
    <property type="match status" value="1"/>
</dbReference>
<evidence type="ECO:0000313" key="3">
    <source>
        <dbReference type="Proteomes" id="UP001500655"/>
    </source>
</evidence>